<dbReference type="AlphaFoldDB" id="A0A1H5UR16"/>
<evidence type="ECO:0008006" key="3">
    <source>
        <dbReference type="Google" id="ProtNLM"/>
    </source>
</evidence>
<keyword evidence="2" id="KW-1185">Reference proteome</keyword>
<protein>
    <recommendedName>
        <fullName evidence="3">Deoxyuridine 5'-triphosphate nucleotidohydrolase</fullName>
    </recommendedName>
</protein>
<accession>A0A1H5UR16</accession>
<evidence type="ECO:0000313" key="1">
    <source>
        <dbReference type="EMBL" id="SEF76881.1"/>
    </source>
</evidence>
<gene>
    <name evidence="1" type="ORF">SAMN05421847_0864</name>
</gene>
<sequence length="209" mass="25045">MEYSKEFKEALSNFSPKEKDKLIFRLLKKDKILSQKLYFELIETLTVDEKRQILEEEISEKMLYYAENVSNLKYFLMLVRKLSGEITLHVKVTSDKFGEVYLQLFLVNEILHLYKNRLSKASFEQSYKLYIYLINKIFRALILTLKLDRDYDLEIDEILMKTLLEIKDNQKMQDLCFNNELNFSYFQTENIPENIAEIVKDLKAEGFLK</sequence>
<evidence type="ECO:0000313" key="2">
    <source>
        <dbReference type="Proteomes" id="UP000236738"/>
    </source>
</evidence>
<reference evidence="2" key="1">
    <citation type="submission" date="2016-10" db="EMBL/GenBank/DDBJ databases">
        <authorList>
            <person name="Varghese N."/>
            <person name="Submissions S."/>
        </authorList>
    </citation>
    <scope>NUCLEOTIDE SEQUENCE [LARGE SCALE GENOMIC DNA]</scope>
    <source>
        <strain evidence="2">DSM 21580</strain>
    </source>
</reference>
<dbReference type="OrthoDB" id="1432119at2"/>
<organism evidence="1 2">
    <name type="scientific">Halpernia humi</name>
    <dbReference type="NCBI Taxonomy" id="493375"/>
    <lineage>
        <taxon>Bacteria</taxon>
        <taxon>Pseudomonadati</taxon>
        <taxon>Bacteroidota</taxon>
        <taxon>Flavobacteriia</taxon>
        <taxon>Flavobacteriales</taxon>
        <taxon>Weeksellaceae</taxon>
        <taxon>Chryseobacterium group</taxon>
        <taxon>Halpernia</taxon>
    </lineage>
</organism>
<dbReference type="RefSeq" id="WP_103912843.1">
    <property type="nucleotide sequence ID" value="NZ_FNUS01000001.1"/>
</dbReference>
<name>A0A1H5UR16_9FLAO</name>
<proteinExistence type="predicted"/>
<dbReference type="Proteomes" id="UP000236738">
    <property type="component" value="Unassembled WGS sequence"/>
</dbReference>
<dbReference type="EMBL" id="FNUS01000001">
    <property type="protein sequence ID" value="SEF76881.1"/>
    <property type="molecule type" value="Genomic_DNA"/>
</dbReference>